<dbReference type="InterPro" id="IPR017867">
    <property type="entry name" value="Tyr_phospatase_low_mol_wt"/>
</dbReference>
<feature type="domain" description="Phosphotyrosine protein phosphatase I" evidence="6">
    <location>
        <begin position="13"/>
        <end position="164"/>
    </location>
</feature>
<dbReference type="Gene3D" id="3.40.50.2300">
    <property type="match status" value="1"/>
</dbReference>
<dbReference type="EC" id="3.1.3.48" evidence="2"/>
<dbReference type="PANTHER" id="PTHR11717">
    <property type="entry name" value="LOW MOLECULAR WEIGHT PROTEIN TYROSINE PHOSPHATASE"/>
    <property type="match status" value="1"/>
</dbReference>
<gene>
    <name evidence="7" type="ORF">FHX37_0528</name>
</gene>
<dbReference type="AlphaFoldDB" id="A0A543NFQ7"/>
<accession>A0A543NFQ7</accession>
<name>A0A543NFQ7_9ACTN</name>
<comment type="caution">
    <text evidence="7">The sequence shown here is derived from an EMBL/GenBank/DDBJ whole genome shotgun (WGS) entry which is preliminary data.</text>
</comment>
<dbReference type="PRINTS" id="PR00719">
    <property type="entry name" value="LMWPTPASE"/>
</dbReference>
<evidence type="ECO:0000259" key="6">
    <source>
        <dbReference type="SMART" id="SM00226"/>
    </source>
</evidence>
<evidence type="ECO:0000313" key="7">
    <source>
        <dbReference type="EMBL" id="TQN30646.1"/>
    </source>
</evidence>
<evidence type="ECO:0000313" key="8">
    <source>
        <dbReference type="Proteomes" id="UP000317422"/>
    </source>
</evidence>
<protein>
    <recommendedName>
        <fullName evidence="2">protein-tyrosine-phosphatase</fullName>
        <ecNumber evidence="2">3.1.3.48</ecNumber>
    </recommendedName>
</protein>
<dbReference type="InterPro" id="IPR050438">
    <property type="entry name" value="LMW_PTPase"/>
</dbReference>
<keyword evidence="4" id="KW-0904">Protein phosphatase</keyword>
<evidence type="ECO:0000256" key="3">
    <source>
        <dbReference type="ARBA" id="ARBA00022801"/>
    </source>
</evidence>
<evidence type="ECO:0000256" key="5">
    <source>
        <dbReference type="PIRSR" id="PIRSR617867-1"/>
    </source>
</evidence>
<dbReference type="Pfam" id="PF01451">
    <property type="entry name" value="LMWPc"/>
    <property type="match status" value="1"/>
</dbReference>
<dbReference type="PANTHER" id="PTHR11717:SF7">
    <property type="entry name" value="LOW MOLECULAR WEIGHT PHOSPHOTYROSINE PROTEIN PHOSPHATASE"/>
    <property type="match status" value="1"/>
</dbReference>
<dbReference type="OrthoDB" id="9784339at2"/>
<feature type="active site" evidence="5">
    <location>
        <position position="19"/>
    </location>
</feature>
<dbReference type="Proteomes" id="UP000317422">
    <property type="component" value="Unassembled WGS sequence"/>
</dbReference>
<dbReference type="SUPFAM" id="SSF52788">
    <property type="entry name" value="Phosphotyrosine protein phosphatases I"/>
    <property type="match status" value="1"/>
</dbReference>
<dbReference type="SMART" id="SM00226">
    <property type="entry name" value="LMWPc"/>
    <property type="match status" value="1"/>
</dbReference>
<organism evidence="7 8">
    <name type="scientific">Haloactinospora alba</name>
    <dbReference type="NCBI Taxonomy" id="405555"/>
    <lineage>
        <taxon>Bacteria</taxon>
        <taxon>Bacillati</taxon>
        <taxon>Actinomycetota</taxon>
        <taxon>Actinomycetes</taxon>
        <taxon>Streptosporangiales</taxon>
        <taxon>Nocardiopsidaceae</taxon>
        <taxon>Haloactinospora</taxon>
    </lineage>
</organism>
<keyword evidence="3" id="KW-0378">Hydrolase</keyword>
<dbReference type="CDD" id="cd16343">
    <property type="entry name" value="LMWPTP"/>
    <property type="match status" value="1"/>
</dbReference>
<evidence type="ECO:0000256" key="1">
    <source>
        <dbReference type="ARBA" id="ARBA00011063"/>
    </source>
</evidence>
<dbReference type="EMBL" id="VFQC01000001">
    <property type="protein sequence ID" value="TQN30646.1"/>
    <property type="molecule type" value="Genomic_DNA"/>
</dbReference>
<dbReference type="InterPro" id="IPR023485">
    <property type="entry name" value="Ptyr_pPase"/>
</dbReference>
<dbReference type="InterPro" id="IPR036196">
    <property type="entry name" value="Ptyr_pPase_sf"/>
</dbReference>
<feature type="active site" description="Proton donor" evidence="5">
    <location>
        <position position="138"/>
    </location>
</feature>
<proteinExistence type="inferred from homology"/>
<feature type="active site" evidence="5">
    <location>
        <position position="25"/>
    </location>
</feature>
<sequence length="175" mass="18959">MSVPEPRDPAGPYRVCLVCLGNICRSPMAAQVLWSHLERAGLAGAVEVDSAGTGDWHVGSDMDPRAASTLRIHGYFTDHAARRFDPAWFAERDLVLAMDRDNYDDLRRLASSVGADPDRLRMFRSFATDTDPASEVPDPYYGGKDGFGTVLTMIESAAAGLVGELAARLGTQRAD</sequence>
<keyword evidence="8" id="KW-1185">Reference proteome</keyword>
<reference evidence="7 8" key="1">
    <citation type="submission" date="2019-06" db="EMBL/GenBank/DDBJ databases">
        <title>Sequencing the genomes of 1000 actinobacteria strains.</title>
        <authorList>
            <person name="Klenk H.-P."/>
        </authorList>
    </citation>
    <scope>NUCLEOTIDE SEQUENCE [LARGE SCALE GENOMIC DNA]</scope>
    <source>
        <strain evidence="7 8">DSM 45015</strain>
    </source>
</reference>
<evidence type="ECO:0000256" key="2">
    <source>
        <dbReference type="ARBA" id="ARBA00013064"/>
    </source>
</evidence>
<dbReference type="RefSeq" id="WP_141921874.1">
    <property type="nucleotide sequence ID" value="NZ_VFQC01000001.1"/>
</dbReference>
<dbReference type="GO" id="GO:0004725">
    <property type="term" value="F:protein tyrosine phosphatase activity"/>
    <property type="evidence" value="ECO:0007669"/>
    <property type="project" value="UniProtKB-EC"/>
</dbReference>
<comment type="similarity">
    <text evidence="1">Belongs to the low molecular weight phosphotyrosine protein phosphatase family.</text>
</comment>
<evidence type="ECO:0000256" key="4">
    <source>
        <dbReference type="ARBA" id="ARBA00022912"/>
    </source>
</evidence>